<protein>
    <submittedName>
        <fullName evidence="1">Uncharacterized protein</fullName>
    </submittedName>
</protein>
<dbReference type="GeneID" id="65561212"/>
<evidence type="ECO:0000313" key="2">
    <source>
        <dbReference type="Proteomes" id="UP000693941"/>
    </source>
</evidence>
<dbReference type="NCBIfam" id="NF041009">
    <property type="entry name" value="cell_div_CdvB3"/>
    <property type="match status" value="1"/>
</dbReference>
<dbReference type="RefSeq" id="WP_218260908.1">
    <property type="nucleotide sequence ID" value="NZ_CP077715.1"/>
</dbReference>
<dbReference type="AlphaFoldDB" id="A0A8F5BXA7"/>
<name>A0A8F5BXA7_9CREN</name>
<accession>A0A8F5BXA7</accession>
<dbReference type="InterPro" id="IPR053658">
    <property type="entry name" value="Cdv_Coordination_Protein"/>
</dbReference>
<organism evidence="1 2">
    <name type="scientific">Saccharolobus shibatae</name>
    <dbReference type="NCBI Taxonomy" id="2286"/>
    <lineage>
        <taxon>Archaea</taxon>
        <taxon>Thermoproteota</taxon>
        <taxon>Thermoprotei</taxon>
        <taxon>Sulfolobales</taxon>
        <taxon>Sulfolobaceae</taxon>
        <taxon>Saccharolobus</taxon>
    </lineage>
</organism>
<reference evidence="1" key="1">
    <citation type="journal article" date="2021" name="Environ. Microbiol.">
        <title>New insights into the diversity and evolution of the archaeal mobilome from three complete genomes of Saccharolobus shibatae.</title>
        <authorList>
            <person name="Medvedeva S."/>
            <person name="Brandt D."/>
            <person name="Cvirkaite-Krupovic V."/>
            <person name="Liu Y."/>
            <person name="Severinov K."/>
            <person name="Ishino S."/>
            <person name="Ishino Y."/>
            <person name="Prangishvili D."/>
            <person name="Kalinowski J."/>
            <person name="Krupovic M."/>
        </authorList>
    </citation>
    <scope>NUCLEOTIDE SEQUENCE</scope>
    <source>
        <strain evidence="1">BEU9</strain>
    </source>
</reference>
<dbReference type="EMBL" id="CP077715">
    <property type="protein sequence ID" value="QXJ33132.1"/>
    <property type="molecule type" value="Genomic_DNA"/>
</dbReference>
<sequence>MKKRGKSLAELLIDVRIARNKVQNIINKMQNKLGTYNYVFMRNVASFPHLSKMVARESELLENVMDHLLTLEVVLEILEIKIETIIYIGNIVTSAASVIEAIKLLKDSFNLTPDISVLLDDIYSSFYVNVDLPKEIKINVKEEARNVLADAEKIVEKRKSEAYYQVNT</sequence>
<dbReference type="Proteomes" id="UP000693941">
    <property type="component" value="Chromosome"/>
</dbReference>
<proteinExistence type="predicted"/>
<evidence type="ECO:0000313" key="1">
    <source>
        <dbReference type="EMBL" id="QXJ33132.1"/>
    </source>
</evidence>
<gene>
    <name evidence="1" type="ORF">J5U21_02800</name>
</gene>